<gene>
    <name evidence="5" type="primary">czcB_3</name>
    <name evidence="5" type="ORF">MET9862_00829</name>
</gene>
<dbReference type="Gene3D" id="1.10.287.470">
    <property type="entry name" value="Helix hairpin bin"/>
    <property type="match status" value="1"/>
</dbReference>
<organism evidence="5 6">
    <name type="scientific">Methylobacterium symbioticum</name>
    <dbReference type="NCBI Taxonomy" id="2584084"/>
    <lineage>
        <taxon>Bacteria</taxon>
        <taxon>Pseudomonadati</taxon>
        <taxon>Pseudomonadota</taxon>
        <taxon>Alphaproteobacteria</taxon>
        <taxon>Hyphomicrobiales</taxon>
        <taxon>Methylobacteriaceae</taxon>
        <taxon>Methylobacterium</taxon>
    </lineage>
</organism>
<keyword evidence="3" id="KW-0472">Membrane</keyword>
<dbReference type="NCBIfam" id="TIGR01730">
    <property type="entry name" value="RND_mfp"/>
    <property type="match status" value="1"/>
</dbReference>
<dbReference type="Proteomes" id="UP000410984">
    <property type="component" value="Unassembled WGS sequence"/>
</dbReference>
<dbReference type="GO" id="GO:0015679">
    <property type="term" value="P:plasma membrane copper ion transport"/>
    <property type="evidence" value="ECO:0007669"/>
    <property type="project" value="TreeGrafter"/>
</dbReference>
<keyword evidence="6" id="KW-1185">Reference proteome</keyword>
<dbReference type="AlphaFoldDB" id="A0A509E9Q5"/>
<evidence type="ECO:0000256" key="1">
    <source>
        <dbReference type="ARBA" id="ARBA00009477"/>
    </source>
</evidence>
<protein>
    <submittedName>
        <fullName evidence="5">Cobalt-zinc-cadmium resistance protein CzcB</fullName>
    </submittedName>
</protein>
<dbReference type="PANTHER" id="PTHR30097">
    <property type="entry name" value="CATION EFFLUX SYSTEM PROTEIN CUSB"/>
    <property type="match status" value="1"/>
</dbReference>
<dbReference type="EMBL" id="CABFPH010000007">
    <property type="protein sequence ID" value="VUD70265.1"/>
    <property type="molecule type" value="Genomic_DNA"/>
</dbReference>
<dbReference type="PANTHER" id="PTHR30097:SF4">
    <property type="entry name" value="SLR6042 PROTEIN"/>
    <property type="match status" value="1"/>
</dbReference>
<dbReference type="GO" id="GO:0030313">
    <property type="term" value="C:cell envelope"/>
    <property type="evidence" value="ECO:0007669"/>
    <property type="project" value="TreeGrafter"/>
</dbReference>
<evidence type="ECO:0000256" key="3">
    <source>
        <dbReference type="SAM" id="Phobius"/>
    </source>
</evidence>
<keyword evidence="3" id="KW-1133">Transmembrane helix</keyword>
<evidence type="ECO:0000313" key="5">
    <source>
        <dbReference type="EMBL" id="VUD70265.1"/>
    </source>
</evidence>
<dbReference type="RefSeq" id="WP_142581852.1">
    <property type="nucleotide sequence ID" value="NZ_CABFPH010000007.1"/>
</dbReference>
<dbReference type="InterPro" id="IPR006143">
    <property type="entry name" value="RND_pump_MFP"/>
</dbReference>
<accession>A0A509E9Q5</accession>
<keyword evidence="4" id="KW-0732">Signal</keyword>
<dbReference type="GO" id="GO:0060003">
    <property type="term" value="P:copper ion export"/>
    <property type="evidence" value="ECO:0007669"/>
    <property type="project" value="TreeGrafter"/>
</dbReference>
<dbReference type="GO" id="GO:0022857">
    <property type="term" value="F:transmembrane transporter activity"/>
    <property type="evidence" value="ECO:0007669"/>
    <property type="project" value="InterPro"/>
</dbReference>
<dbReference type="InterPro" id="IPR051909">
    <property type="entry name" value="MFP_Cation_Efflux"/>
</dbReference>
<evidence type="ECO:0000256" key="4">
    <source>
        <dbReference type="SAM" id="SignalP"/>
    </source>
</evidence>
<comment type="similarity">
    <text evidence="1">Belongs to the membrane fusion protein (MFP) (TC 8.A.1) family.</text>
</comment>
<sequence>MRMPFRAARAALFALALGAGAVSAHEGHDHGDAPKAAPATIAPRGTSSTDALELVAVARNGQITVFIDRAATNEPVTVAQVEAETPEGAAHAAPAPDGSYRLDAHWSEAPGAYDVLFTVTVDGATELFPVSLTVPEPPPAPPSGPAAAWHAGLAVAHDFRQHLREADPMPFLIGGAGFLLGIVATLAIRRRPLVPAVAVLLLAAALLAAPVAFAGEGHDHGAPQAMQMAAPGPQDLAQRMSDGAVFVPKPTQRVLSLRTLVTVQAALSRTTELPGRVVPDPNASGVVQSSVGGRLSPPESGLFPRLGTRVSKGDVLATVTPPVQAVDVSDMRQRQGELDQQIAIVERRVERYRKLAPGGAISQVQLEEAQAELKGLIDRRSALDGVRAQPEALTAPVSGIVAEANAVAGKMASPGAVVFQIVDPDRLWVEALSFDAPAAAADATARLADGRVLSLAYMGAGLADRSQAVPVQFAIRGTQADLRTGQFVTVLAETDARQTGLALPRTSVVRGGNGQSIVYEHTAPERFEPREVRVEPLDASRVLVVSGLTPGRRIVTQGAELLNQVR</sequence>
<dbReference type="Gene3D" id="2.40.30.170">
    <property type="match status" value="1"/>
</dbReference>
<dbReference type="GO" id="GO:0016020">
    <property type="term" value="C:membrane"/>
    <property type="evidence" value="ECO:0007669"/>
    <property type="project" value="InterPro"/>
</dbReference>
<dbReference type="OrthoDB" id="7297681at2"/>
<keyword evidence="3" id="KW-0812">Transmembrane</keyword>
<feature type="signal peptide" evidence="4">
    <location>
        <begin position="1"/>
        <end position="24"/>
    </location>
</feature>
<proteinExistence type="inferred from homology"/>
<feature type="transmembrane region" description="Helical" evidence="3">
    <location>
        <begin position="169"/>
        <end position="188"/>
    </location>
</feature>
<dbReference type="Gene3D" id="2.40.50.100">
    <property type="match status" value="1"/>
</dbReference>
<keyword evidence="2" id="KW-0813">Transport</keyword>
<name>A0A509E9Q5_9HYPH</name>
<evidence type="ECO:0000313" key="6">
    <source>
        <dbReference type="Proteomes" id="UP000410984"/>
    </source>
</evidence>
<dbReference type="Gene3D" id="2.40.420.20">
    <property type="match status" value="1"/>
</dbReference>
<feature type="chain" id="PRO_5021412052" evidence="4">
    <location>
        <begin position="25"/>
        <end position="566"/>
    </location>
</feature>
<reference evidence="5 6" key="1">
    <citation type="submission" date="2019-06" db="EMBL/GenBank/DDBJ databases">
        <authorList>
            <person name="Rodrigo-Torres L."/>
            <person name="Arahal R. D."/>
            <person name="Lucena T."/>
        </authorList>
    </citation>
    <scope>NUCLEOTIDE SEQUENCE [LARGE SCALE GENOMIC DNA]</scope>
    <source>
        <strain evidence="5 6">SB0023/3</strain>
    </source>
</reference>
<evidence type="ECO:0000256" key="2">
    <source>
        <dbReference type="ARBA" id="ARBA00022448"/>
    </source>
</evidence>
<feature type="transmembrane region" description="Helical" evidence="3">
    <location>
        <begin position="193"/>
        <end position="213"/>
    </location>
</feature>
<dbReference type="SUPFAM" id="SSF111369">
    <property type="entry name" value="HlyD-like secretion proteins"/>
    <property type="match status" value="1"/>
</dbReference>